<sequence>MEERETAPQSASAPLLDEEVAVDEFQATVEAQLARHSSSVRALELPESDQDITLQNVKRELSPGRDEESAERELLPGIETVIDLTGEDEAVQQEEHRGSSTDSAPPARNSIPAPADQLQVFQHNPSEVSLRPGMLVEINEIRQLYHAAFLMIQYIIDTPDGIVLRGLPLTRTRFLRGQLPRYRNEVCLVLQIDENDHRDDMLQAAVDVPVTDVIRERELHITNEDFPIHRFGGVFHSIEDIENKALLACRWKYRLLYKSTAARKARQLPCHYVLTHLRAEDILDAQLQVSDTTRLNRWRGNKVRGGSYNVNTRKDLEAIEDLESDGGTEVAWIKKDQGQRYTMGDMFSGAGGTSLGAQQAGLHIRVACDNAQHACATHRRNFPETDLREEDIWKFISEDLTWGGKGDYVDVLHLSPPCQFWSPAHTVSGQNDDANIAVLFSCHELIKKLKPRIFTLEQTFGILHPRFEHYFNALLHGFTQYSYSVRWRVIDLLEWGLPSRRNRLVMIGACPGEKLPTFPASTHARNPPPGSGLKPFTTVKDAMKLIPPNATMHEKKHVRFKDHWDPSIPLARCITTHGGFGNYHYSGRRDFTNRELATMNGFPAWYEFHPQNVKKQIGNAFPARVVRVLYSHLLKWLEDEDRVMPVEEQSRFEEESEYEVVETDVEDDLEYLGQAVKERKNSASRGTIVL</sequence>
<dbReference type="eggNOG" id="ENOG502SB19">
    <property type="taxonomic scope" value="Eukaryota"/>
</dbReference>
<evidence type="ECO:0000256" key="1">
    <source>
        <dbReference type="ARBA" id="ARBA00011975"/>
    </source>
</evidence>
<comment type="similarity">
    <text evidence="5">Belongs to the class I-like SAM-binding methyltransferase superfamily. C5-methyltransferase family.</text>
</comment>
<feature type="region of interest" description="Disordered" evidence="6">
    <location>
        <begin position="37"/>
        <end position="77"/>
    </location>
</feature>
<dbReference type="PANTHER" id="PTHR10629">
    <property type="entry name" value="CYTOSINE-SPECIFIC METHYLTRANSFERASE"/>
    <property type="match status" value="1"/>
</dbReference>
<dbReference type="GO" id="GO:0003886">
    <property type="term" value="F:DNA (cytosine-5-)-methyltransferase activity"/>
    <property type="evidence" value="ECO:0007669"/>
    <property type="project" value="UniProtKB-EC"/>
</dbReference>
<dbReference type="EMBL" id="KI912113">
    <property type="protein sequence ID" value="ETS80900.1"/>
    <property type="molecule type" value="Genomic_DNA"/>
</dbReference>
<protein>
    <recommendedName>
        <fullName evidence="1">DNA (cytosine-5-)-methyltransferase</fullName>
        <ecNumber evidence="1">2.1.1.37</ecNumber>
    </recommendedName>
</protein>
<feature type="compositionally biased region" description="Basic and acidic residues" evidence="6">
    <location>
        <begin position="57"/>
        <end position="74"/>
    </location>
</feature>
<evidence type="ECO:0000313" key="8">
    <source>
        <dbReference type="Proteomes" id="UP000030651"/>
    </source>
</evidence>
<evidence type="ECO:0000256" key="2">
    <source>
        <dbReference type="ARBA" id="ARBA00022603"/>
    </source>
</evidence>
<evidence type="ECO:0000256" key="4">
    <source>
        <dbReference type="ARBA" id="ARBA00022691"/>
    </source>
</evidence>
<dbReference type="RefSeq" id="XP_007835201.1">
    <property type="nucleotide sequence ID" value="XM_007837010.1"/>
</dbReference>
<gene>
    <name evidence="7" type="ORF">PFICI_08429</name>
</gene>
<dbReference type="GO" id="GO:0032259">
    <property type="term" value="P:methylation"/>
    <property type="evidence" value="ECO:0007669"/>
    <property type="project" value="UniProtKB-KW"/>
</dbReference>
<dbReference type="GO" id="GO:0005634">
    <property type="term" value="C:nucleus"/>
    <property type="evidence" value="ECO:0007669"/>
    <property type="project" value="TreeGrafter"/>
</dbReference>
<dbReference type="GO" id="GO:0044027">
    <property type="term" value="P:negative regulation of gene expression via chromosomal CpG island methylation"/>
    <property type="evidence" value="ECO:0007669"/>
    <property type="project" value="TreeGrafter"/>
</dbReference>
<dbReference type="InterPro" id="IPR029063">
    <property type="entry name" value="SAM-dependent_MTases_sf"/>
</dbReference>
<keyword evidence="3 5" id="KW-0808">Transferase</keyword>
<dbReference type="EC" id="2.1.1.37" evidence="1"/>
<dbReference type="PRINTS" id="PR00105">
    <property type="entry name" value="C5METTRFRASE"/>
</dbReference>
<name>W3X4B1_PESFW</name>
<dbReference type="AlphaFoldDB" id="W3X4B1"/>
<accession>W3X4B1</accession>
<reference evidence="8" key="1">
    <citation type="journal article" date="2015" name="BMC Genomics">
        <title>Genomic and transcriptomic analysis of the endophytic fungus Pestalotiopsis fici reveals its lifestyle and high potential for synthesis of natural products.</title>
        <authorList>
            <person name="Wang X."/>
            <person name="Zhang X."/>
            <person name="Liu L."/>
            <person name="Xiang M."/>
            <person name="Wang W."/>
            <person name="Sun X."/>
            <person name="Che Y."/>
            <person name="Guo L."/>
            <person name="Liu G."/>
            <person name="Guo L."/>
            <person name="Wang C."/>
            <person name="Yin W.B."/>
            <person name="Stadler M."/>
            <person name="Zhang X."/>
            <person name="Liu X."/>
        </authorList>
    </citation>
    <scope>NUCLEOTIDE SEQUENCE [LARGE SCALE GENOMIC DNA]</scope>
    <source>
        <strain evidence="8">W106-1 / CGMCC3.15140</strain>
    </source>
</reference>
<dbReference type="InterPro" id="IPR050390">
    <property type="entry name" value="C5-Methyltransferase"/>
</dbReference>
<dbReference type="Pfam" id="PF00145">
    <property type="entry name" value="DNA_methylase"/>
    <property type="match status" value="2"/>
</dbReference>
<dbReference type="KEGG" id="pfy:PFICI_08429"/>
<keyword evidence="2 5" id="KW-0489">Methyltransferase</keyword>
<dbReference type="Gene3D" id="3.90.120.10">
    <property type="entry name" value="DNA Methylase, subunit A, domain 2"/>
    <property type="match status" value="1"/>
</dbReference>
<dbReference type="PANTHER" id="PTHR10629:SF52">
    <property type="entry name" value="DNA (CYTOSINE-5)-METHYLTRANSFERASE 1"/>
    <property type="match status" value="1"/>
</dbReference>
<dbReference type="SUPFAM" id="SSF53335">
    <property type="entry name" value="S-adenosyl-L-methionine-dependent methyltransferases"/>
    <property type="match status" value="1"/>
</dbReference>
<dbReference type="STRING" id="1229662.W3X4B1"/>
<dbReference type="GeneID" id="19273442"/>
<feature type="region of interest" description="Disordered" evidence="6">
    <location>
        <begin position="90"/>
        <end position="112"/>
    </location>
</feature>
<evidence type="ECO:0000256" key="6">
    <source>
        <dbReference type="SAM" id="MobiDB-lite"/>
    </source>
</evidence>
<dbReference type="InterPro" id="IPR001525">
    <property type="entry name" value="C5_MeTfrase"/>
</dbReference>
<proteinExistence type="inferred from homology"/>
<keyword evidence="4 5" id="KW-0949">S-adenosyl-L-methionine</keyword>
<evidence type="ECO:0000256" key="3">
    <source>
        <dbReference type="ARBA" id="ARBA00022679"/>
    </source>
</evidence>
<organism evidence="7 8">
    <name type="scientific">Pestalotiopsis fici (strain W106-1 / CGMCC3.15140)</name>
    <dbReference type="NCBI Taxonomy" id="1229662"/>
    <lineage>
        <taxon>Eukaryota</taxon>
        <taxon>Fungi</taxon>
        <taxon>Dikarya</taxon>
        <taxon>Ascomycota</taxon>
        <taxon>Pezizomycotina</taxon>
        <taxon>Sordariomycetes</taxon>
        <taxon>Xylariomycetidae</taxon>
        <taxon>Amphisphaeriales</taxon>
        <taxon>Sporocadaceae</taxon>
        <taxon>Pestalotiopsis</taxon>
    </lineage>
</organism>
<dbReference type="PROSITE" id="PS51679">
    <property type="entry name" value="SAM_MT_C5"/>
    <property type="match status" value="1"/>
</dbReference>
<dbReference type="GO" id="GO:0003677">
    <property type="term" value="F:DNA binding"/>
    <property type="evidence" value="ECO:0007669"/>
    <property type="project" value="TreeGrafter"/>
</dbReference>
<dbReference type="InParanoid" id="W3X4B1"/>
<dbReference type="OMA" id="CCYWSPA"/>
<dbReference type="HOGENOM" id="CLU_012943_2_0_1"/>
<dbReference type="OrthoDB" id="414133at2759"/>
<dbReference type="Proteomes" id="UP000030651">
    <property type="component" value="Unassembled WGS sequence"/>
</dbReference>
<keyword evidence="8" id="KW-1185">Reference proteome</keyword>
<dbReference type="Gene3D" id="3.40.50.150">
    <property type="entry name" value="Vaccinia Virus protein VP39"/>
    <property type="match status" value="1"/>
</dbReference>
<evidence type="ECO:0000256" key="5">
    <source>
        <dbReference type="PROSITE-ProRule" id="PRU01016"/>
    </source>
</evidence>
<evidence type="ECO:0000313" key="7">
    <source>
        <dbReference type="EMBL" id="ETS80900.1"/>
    </source>
</evidence>
<feature type="active site" evidence="5">
    <location>
        <position position="418"/>
    </location>
</feature>